<dbReference type="SUPFAM" id="SSF53300">
    <property type="entry name" value="vWA-like"/>
    <property type="match status" value="1"/>
</dbReference>
<dbReference type="EMBL" id="VULZ01000011">
    <property type="protein sequence ID" value="MSS15424.1"/>
    <property type="molecule type" value="Genomic_DNA"/>
</dbReference>
<comment type="caution">
    <text evidence="1">The sequence shown here is derived from an EMBL/GenBank/DDBJ whole genome shotgun (WGS) entry which is preliminary data.</text>
</comment>
<dbReference type="AlphaFoldDB" id="A0A6L5X9K1"/>
<dbReference type="InterPro" id="IPR036465">
    <property type="entry name" value="vWFA_dom_sf"/>
</dbReference>
<name>A0A6L5X9K1_9FIRM</name>
<evidence type="ECO:0000313" key="2">
    <source>
        <dbReference type="Proteomes" id="UP000481852"/>
    </source>
</evidence>
<reference evidence="1 2" key="1">
    <citation type="submission" date="2019-08" db="EMBL/GenBank/DDBJ databases">
        <title>In-depth cultivation of the pig gut microbiome towards novel bacterial diversity and tailored functional studies.</title>
        <authorList>
            <person name="Wylensek D."/>
            <person name="Hitch T.C.A."/>
            <person name="Clavel T."/>
        </authorList>
    </citation>
    <scope>NUCLEOTIDE SEQUENCE [LARGE SCALE GENOMIC DNA]</scope>
    <source>
        <strain evidence="1 2">Oil+RF-744-WCA-WT-11</strain>
    </source>
</reference>
<keyword evidence="2" id="KW-1185">Reference proteome</keyword>
<accession>A0A6L5X9K1</accession>
<dbReference type="PANTHER" id="PTHR41248">
    <property type="entry name" value="NORD PROTEIN"/>
    <property type="match status" value="1"/>
</dbReference>
<dbReference type="Gene3D" id="3.40.50.410">
    <property type="entry name" value="von Willebrand factor, type A domain"/>
    <property type="match status" value="1"/>
</dbReference>
<evidence type="ECO:0008006" key="3">
    <source>
        <dbReference type="Google" id="ProtNLM"/>
    </source>
</evidence>
<evidence type="ECO:0000313" key="1">
    <source>
        <dbReference type="EMBL" id="MSS15424.1"/>
    </source>
</evidence>
<dbReference type="InterPro" id="IPR051928">
    <property type="entry name" value="NorD/CobT"/>
</dbReference>
<dbReference type="Proteomes" id="UP000481852">
    <property type="component" value="Unassembled WGS sequence"/>
</dbReference>
<sequence length="603" mass="68233">MIRQHYTGSSRRAVNVIWNASGRYDFDPPFLAFFPNGDADDYFNLVIGLAAKWLDLDRLNAFFDGLGLSNTAQETSAVLWLGIESCVYQKEFPDRPILAQLRKERAEAFYVYTAGLSRQQMMLQSMKVFDQEQARWADVLGKKAVLSPAAVSLSKELMFSGDLDTDGVIREMTRICEERFRLRGGYGAELSYRKIAVRGLADAFARRFMKRELRSTDLLILRKGSGNGDRKGSIQLGHRIGQAHTSGSSEKDQSYIRDCFGPCLYSDREMRILENALCTGTDAACRLWIADGSGSRHGGAAAEVPDTDHSVMDASSAQSQERLLQQEQENQRLRNVRFYQDHIFRIQENIRDLTAQTDTIFASYMNDLPKRSRRGRIDAEKAWRLPVLSDPDVFWSDSDITEFSVTVDLLLDASQSRMNNQEMIASQAYIIAKSFESCGIPVRVSAFRSLRGYTVLQRLKPYKDKKCEGIFQYYAGGWNRDGLCLKMMDYLMKDEQDTMASQRILLVLTDASPNDSMQVPPDEKHLFAREYEGDLAVQDAADAVRQMQRDGIRTAAIFFGASAHLDNVHRIYGQNYTRIRSLSQFSDAVGALLKRALEDRGTA</sequence>
<gene>
    <name evidence="1" type="ORF">FYJ35_10320</name>
</gene>
<organism evidence="1 2">
    <name type="scientific">Porcincola intestinalis</name>
    <dbReference type="NCBI Taxonomy" id="2606632"/>
    <lineage>
        <taxon>Bacteria</taxon>
        <taxon>Bacillati</taxon>
        <taxon>Bacillota</taxon>
        <taxon>Clostridia</taxon>
        <taxon>Lachnospirales</taxon>
        <taxon>Lachnospiraceae</taxon>
        <taxon>Porcincola</taxon>
    </lineage>
</organism>
<dbReference type="PANTHER" id="PTHR41248:SF1">
    <property type="entry name" value="NORD PROTEIN"/>
    <property type="match status" value="1"/>
</dbReference>
<dbReference type="RefSeq" id="WP_154526253.1">
    <property type="nucleotide sequence ID" value="NZ_VULZ01000011.1"/>
</dbReference>
<proteinExistence type="predicted"/>
<protein>
    <recommendedName>
        <fullName evidence="3">VWFA domain-containing protein</fullName>
    </recommendedName>
</protein>